<evidence type="ECO:0000256" key="1">
    <source>
        <dbReference type="SAM" id="MobiDB-lite"/>
    </source>
</evidence>
<sequence>MTCKLHYSLGNRERNHRNGSYHTGLPILVSSGLDIPDDGGPTIPPPEIPPDIERKDPVLSFPVKGDGYASIPPV</sequence>
<reference evidence="2" key="1">
    <citation type="submission" date="2019-12" db="EMBL/GenBank/DDBJ databases">
        <title>Genome sequence of Babesia ovis.</title>
        <authorList>
            <person name="Yamagishi J."/>
            <person name="Sevinc F."/>
            <person name="Xuan X."/>
        </authorList>
    </citation>
    <scope>NUCLEOTIDE SEQUENCE</scope>
    <source>
        <strain evidence="2">Selcuk</strain>
    </source>
</reference>
<proteinExistence type="predicted"/>
<dbReference type="Proteomes" id="UP001057455">
    <property type="component" value="Unassembled WGS sequence"/>
</dbReference>
<comment type="caution">
    <text evidence="2">The sequence shown here is derived from an EMBL/GenBank/DDBJ whole genome shotgun (WGS) entry which is preliminary data.</text>
</comment>
<dbReference type="EMBL" id="BLIY01000006">
    <property type="protein sequence ID" value="GFE53353.1"/>
    <property type="molecule type" value="Genomic_DNA"/>
</dbReference>
<evidence type="ECO:0000313" key="3">
    <source>
        <dbReference type="Proteomes" id="UP001057455"/>
    </source>
</evidence>
<name>A0A9W5WTY4_BABOV</name>
<organism evidence="2 3">
    <name type="scientific">Babesia ovis</name>
    <dbReference type="NCBI Taxonomy" id="5869"/>
    <lineage>
        <taxon>Eukaryota</taxon>
        <taxon>Sar</taxon>
        <taxon>Alveolata</taxon>
        <taxon>Apicomplexa</taxon>
        <taxon>Aconoidasida</taxon>
        <taxon>Piroplasmida</taxon>
        <taxon>Babesiidae</taxon>
        <taxon>Babesia</taxon>
    </lineage>
</organism>
<feature type="region of interest" description="Disordered" evidence="1">
    <location>
        <begin position="1"/>
        <end position="74"/>
    </location>
</feature>
<keyword evidence="3" id="KW-1185">Reference proteome</keyword>
<gene>
    <name evidence="2" type="ORF">BaOVIS_007570</name>
</gene>
<accession>A0A9W5WTY4</accession>
<dbReference type="AlphaFoldDB" id="A0A9W5WTY4"/>
<evidence type="ECO:0000313" key="2">
    <source>
        <dbReference type="EMBL" id="GFE53353.1"/>
    </source>
</evidence>
<protein>
    <submittedName>
        <fullName evidence="2">Gas vesicle structural protein, putative</fullName>
    </submittedName>
</protein>